<protein>
    <submittedName>
        <fullName evidence="1">6405_t:CDS:1</fullName>
    </submittedName>
</protein>
<dbReference type="AlphaFoldDB" id="A0A9N9EXC0"/>
<gene>
    <name evidence="1" type="ORF">AMORRO_LOCUS11797</name>
</gene>
<dbReference type="OrthoDB" id="2442052at2759"/>
<dbReference type="EMBL" id="CAJVPV010015890">
    <property type="protein sequence ID" value="CAG8694738.1"/>
    <property type="molecule type" value="Genomic_DNA"/>
</dbReference>
<evidence type="ECO:0000313" key="1">
    <source>
        <dbReference type="EMBL" id="CAG8694738.1"/>
    </source>
</evidence>
<proteinExistence type="predicted"/>
<accession>A0A9N9EXC0</accession>
<comment type="caution">
    <text evidence="1">The sequence shown here is derived from an EMBL/GenBank/DDBJ whole genome shotgun (WGS) entry which is preliminary data.</text>
</comment>
<feature type="non-terminal residue" evidence="1">
    <location>
        <position position="1"/>
    </location>
</feature>
<evidence type="ECO:0000313" key="2">
    <source>
        <dbReference type="Proteomes" id="UP000789342"/>
    </source>
</evidence>
<sequence>MTQLHQYNPKSQPLRHLNLWTRKLEQRSFASSNHVTGISATARRQNSSATPLLDLAQLFDKATDAEHYAMNANQEETLCWINYGKEFII</sequence>
<keyword evidence="2" id="KW-1185">Reference proteome</keyword>
<organism evidence="1 2">
    <name type="scientific">Acaulospora morrowiae</name>
    <dbReference type="NCBI Taxonomy" id="94023"/>
    <lineage>
        <taxon>Eukaryota</taxon>
        <taxon>Fungi</taxon>
        <taxon>Fungi incertae sedis</taxon>
        <taxon>Mucoromycota</taxon>
        <taxon>Glomeromycotina</taxon>
        <taxon>Glomeromycetes</taxon>
        <taxon>Diversisporales</taxon>
        <taxon>Acaulosporaceae</taxon>
        <taxon>Acaulospora</taxon>
    </lineage>
</organism>
<reference evidence="1" key="1">
    <citation type="submission" date="2021-06" db="EMBL/GenBank/DDBJ databases">
        <authorList>
            <person name="Kallberg Y."/>
            <person name="Tangrot J."/>
            <person name="Rosling A."/>
        </authorList>
    </citation>
    <scope>NUCLEOTIDE SEQUENCE</scope>
    <source>
        <strain evidence="1">CL551</strain>
    </source>
</reference>
<dbReference type="Proteomes" id="UP000789342">
    <property type="component" value="Unassembled WGS sequence"/>
</dbReference>
<name>A0A9N9EXC0_9GLOM</name>